<keyword evidence="1" id="KW-0805">Transcription regulation</keyword>
<dbReference type="CDD" id="cd06267">
    <property type="entry name" value="PBP1_LacI_sugar_binding-like"/>
    <property type="match status" value="1"/>
</dbReference>
<comment type="caution">
    <text evidence="5">The sequence shown here is derived from an EMBL/GenBank/DDBJ whole genome shotgun (WGS) entry which is preliminary data.</text>
</comment>
<dbReference type="AlphaFoldDB" id="A0A6N9HKS3"/>
<dbReference type="RefSeq" id="WP_161027169.1">
    <property type="nucleotide sequence ID" value="NZ_WWCJ01000014.1"/>
</dbReference>
<dbReference type="GO" id="GO:0000976">
    <property type="term" value="F:transcription cis-regulatory region binding"/>
    <property type="evidence" value="ECO:0007669"/>
    <property type="project" value="TreeGrafter"/>
</dbReference>
<gene>
    <name evidence="5" type="ORF">GTP41_19095</name>
</gene>
<dbReference type="PANTHER" id="PTHR30146:SF109">
    <property type="entry name" value="HTH-TYPE TRANSCRIPTIONAL REGULATOR GALS"/>
    <property type="match status" value="1"/>
</dbReference>
<reference evidence="5 6" key="1">
    <citation type="submission" date="2019-12" db="EMBL/GenBank/DDBJ databases">
        <title>Novel species isolated from a subtropical stream in China.</title>
        <authorList>
            <person name="Lu H."/>
        </authorList>
    </citation>
    <scope>NUCLEOTIDE SEQUENCE [LARGE SCALE GENOMIC DNA]</scope>
    <source>
        <strain evidence="5 6">DS3</strain>
    </source>
</reference>
<keyword evidence="6" id="KW-1185">Reference proteome</keyword>
<dbReference type="Pfam" id="PF13377">
    <property type="entry name" value="Peripla_BP_3"/>
    <property type="match status" value="1"/>
</dbReference>
<dbReference type="SUPFAM" id="SSF47413">
    <property type="entry name" value="lambda repressor-like DNA-binding domains"/>
    <property type="match status" value="1"/>
</dbReference>
<evidence type="ECO:0000259" key="4">
    <source>
        <dbReference type="PROSITE" id="PS50932"/>
    </source>
</evidence>
<sequence>MSVTIRMIAEQTGRSIGTVSRALKNQDGLGEDTRALIVAAARDMGYDFGNLRGGRIRRIAFLLHAQHSTLLSSPFYLPVLNGAEEACRKQGIALSLLTVNPAEPVAELIRLHQPDAILCAGFFEAEVLAALRASGKPMVLVDMRLAGYTSANADHRLGGYLATRHLVETGRKRIAMLSGPLSHYSIQERMRGFRKALYDARRLADPDLEIILPSVGDRDLAVREAVAALLAMTQRPDALFCYNDTTALVAMRACLEAGLKVPHDIAIVGFDDISAAGAAVPPLSSISVDKEALGVAGVELLTQTDPGQVLEKVLDVRLVVRESSHDD</sequence>
<keyword evidence="2" id="KW-0238">DNA-binding</keyword>
<dbReference type="PROSITE" id="PS50932">
    <property type="entry name" value="HTH_LACI_2"/>
    <property type="match status" value="1"/>
</dbReference>
<accession>A0A6N9HKS3</accession>
<dbReference type="Gene3D" id="3.40.50.2300">
    <property type="match status" value="2"/>
</dbReference>
<evidence type="ECO:0000313" key="5">
    <source>
        <dbReference type="EMBL" id="MYN04204.1"/>
    </source>
</evidence>
<dbReference type="EMBL" id="WWCJ01000014">
    <property type="protein sequence ID" value="MYN04204.1"/>
    <property type="molecule type" value="Genomic_DNA"/>
</dbReference>
<dbReference type="InterPro" id="IPR046335">
    <property type="entry name" value="LacI/GalR-like_sensor"/>
</dbReference>
<evidence type="ECO:0000256" key="1">
    <source>
        <dbReference type="ARBA" id="ARBA00023015"/>
    </source>
</evidence>
<dbReference type="InterPro" id="IPR028082">
    <property type="entry name" value="Peripla_BP_I"/>
</dbReference>
<name>A0A6N9HKS3_9BURK</name>
<feature type="domain" description="HTH lacI-type" evidence="4">
    <location>
        <begin position="3"/>
        <end position="58"/>
    </location>
</feature>
<keyword evidence="3" id="KW-0804">Transcription</keyword>
<dbReference type="InterPro" id="IPR010982">
    <property type="entry name" value="Lambda_DNA-bd_dom_sf"/>
</dbReference>
<dbReference type="GO" id="GO:0003700">
    <property type="term" value="F:DNA-binding transcription factor activity"/>
    <property type="evidence" value="ECO:0007669"/>
    <property type="project" value="TreeGrafter"/>
</dbReference>
<protein>
    <submittedName>
        <fullName evidence="5">Substrate-binding domain-containing protein</fullName>
    </submittedName>
</protein>
<dbReference type="InterPro" id="IPR000843">
    <property type="entry name" value="HTH_LacI"/>
</dbReference>
<dbReference type="SMART" id="SM00354">
    <property type="entry name" value="HTH_LACI"/>
    <property type="match status" value="1"/>
</dbReference>
<dbReference type="Gene3D" id="1.10.260.40">
    <property type="entry name" value="lambda repressor-like DNA-binding domains"/>
    <property type="match status" value="1"/>
</dbReference>
<dbReference type="Proteomes" id="UP000448575">
    <property type="component" value="Unassembled WGS sequence"/>
</dbReference>
<dbReference type="PANTHER" id="PTHR30146">
    <property type="entry name" value="LACI-RELATED TRANSCRIPTIONAL REPRESSOR"/>
    <property type="match status" value="1"/>
</dbReference>
<evidence type="ECO:0000256" key="3">
    <source>
        <dbReference type="ARBA" id="ARBA00023163"/>
    </source>
</evidence>
<dbReference type="CDD" id="cd01392">
    <property type="entry name" value="HTH_LacI"/>
    <property type="match status" value="1"/>
</dbReference>
<organism evidence="5 6">
    <name type="scientific">Pseudoduganella guangdongensis</name>
    <dbReference type="NCBI Taxonomy" id="2692179"/>
    <lineage>
        <taxon>Bacteria</taxon>
        <taxon>Pseudomonadati</taxon>
        <taxon>Pseudomonadota</taxon>
        <taxon>Betaproteobacteria</taxon>
        <taxon>Burkholderiales</taxon>
        <taxon>Oxalobacteraceae</taxon>
        <taxon>Telluria group</taxon>
        <taxon>Pseudoduganella</taxon>
    </lineage>
</organism>
<evidence type="ECO:0000313" key="6">
    <source>
        <dbReference type="Proteomes" id="UP000448575"/>
    </source>
</evidence>
<proteinExistence type="predicted"/>
<dbReference type="SUPFAM" id="SSF53822">
    <property type="entry name" value="Periplasmic binding protein-like I"/>
    <property type="match status" value="1"/>
</dbReference>
<evidence type="ECO:0000256" key="2">
    <source>
        <dbReference type="ARBA" id="ARBA00023125"/>
    </source>
</evidence>